<protein>
    <submittedName>
        <fullName evidence="4">Uncharacterized protein</fullName>
    </submittedName>
</protein>
<evidence type="ECO:0000313" key="5">
    <source>
        <dbReference type="Proteomes" id="UP000439022"/>
    </source>
</evidence>
<dbReference type="Proteomes" id="UP000439022">
    <property type="component" value="Unassembled WGS sequence"/>
</dbReference>
<reference evidence="4 5" key="1">
    <citation type="submission" date="2019-11" db="EMBL/GenBank/DDBJ databases">
        <title>Whole genome sequence of Haloferax sp. MBLA0076.</title>
        <authorList>
            <person name="Seo M.-J."/>
            <person name="Cho E.-S."/>
        </authorList>
    </citation>
    <scope>NUCLEOTIDE SEQUENCE [LARGE SCALE GENOMIC DNA]</scope>
    <source>
        <strain evidence="4 5">MBLA0076</strain>
    </source>
</reference>
<proteinExistence type="predicted"/>
<dbReference type="RefSeq" id="WP_151162439.1">
    <property type="nucleotide sequence ID" value="NZ_WKJO01000001.1"/>
</dbReference>
<evidence type="ECO:0000313" key="4">
    <source>
        <dbReference type="EMBL" id="MRX21877.1"/>
    </source>
</evidence>
<keyword evidence="3" id="KW-0812">Transmembrane</keyword>
<keyword evidence="3" id="KW-1133">Transmembrane helix</keyword>
<organism evidence="4 5">
    <name type="scientific">Haloferax litoreum</name>
    <dbReference type="NCBI Taxonomy" id="2666140"/>
    <lineage>
        <taxon>Archaea</taxon>
        <taxon>Methanobacteriati</taxon>
        <taxon>Methanobacteriota</taxon>
        <taxon>Stenosarchaea group</taxon>
        <taxon>Halobacteria</taxon>
        <taxon>Halobacteriales</taxon>
        <taxon>Haloferacaceae</taxon>
        <taxon>Haloferax</taxon>
    </lineage>
</organism>
<dbReference type="AlphaFoldDB" id="A0A6A8GIC3"/>
<evidence type="ECO:0000256" key="1">
    <source>
        <dbReference type="SAM" id="Coils"/>
    </source>
</evidence>
<feature type="compositionally biased region" description="Basic and acidic residues" evidence="2">
    <location>
        <begin position="1"/>
        <end position="13"/>
    </location>
</feature>
<evidence type="ECO:0000256" key="3">
    <source>
        <dbReference type="SAM" id="Phobius"/>
    </source>
</evidence>
<dbReference type="EMBL" id="WKJO01000001">
    <property type="protein sequence ID" value="MRX21877.1"/>
    <property type="molecule type" value="Genomic_DNA"/>
</dbReference>
<evidence type="ECO:0000256" key="2">
    <source>
        <dbReference type="SAM" id="MobiDB-lite"/>
    </source>
</evidence>
<feature type="region of interest" description="Disordered" evidence="2">
    <location>
        <begin position="1"/>
        <end position="22"/>
    </location>
</feature>
<feature type="coiled-coil region" evidence="1">
    <location>
        <begin position="37"/>
        <end position="76"/>
    </location>
</feature>
<feature type="transmembrane region" description="Helical" evidence="3">
    <location>
        <begin position="119"/>
        <end position="142"/>
    </location>
</feature>
<feature type="transmembrane region" description="Helical" evidence="3">
    <location>
        <begin position="92"/>
        <end position="113"/>
    </location>
</feature>
<sequence>MTLPNDDSREKSPPLELGSEPAESALQLSDDRLFDLSDEEVNRVKEAANALAEYERATAERERAGKEKENAAASREAAASRRIFIERIGEQYLPYAGYILFVFPAMVISYTQIVQYTDFRFWIGSLVLSLGPVGAFLLLMAADWDNISNWVS</sequence>
<gene>
    <name evidence="4" type="ORF">GJR96_07895</name>
</gene>
<keyword evidence="3" id="KW-0472">Membrane</keyword>
<keyword evidence="5" id="KW-1185">Reference proteome</keyword>
<accession>A0A6A8GIC3</accession>
<keyword evidence="1" id="KW-0175">Coiled coil</keyword>
<name>A0A6A8GIC3_9EURY</name>
<comment type="caution">
    <text evidence="4">The sequence shown here is derived from an EMBL/GenBank/DDBJ whole genome shotgun (WGS) entry which is preliminary data.</text>
</comment>